<dbReference type="InterPro" id="IPR018060">
    <property type="entry name" value="HTH_AraC"/>
</dbReference>
<dbReference type="Gene3D" id="1.10.10.60">
    <property type="entry name" value="Homeodomain-like"/>
    <property type="match status" value="2"/>
</dbReference>
<accession>A0A1M6S4M5</accession>
<dbReference type="SUPFAM" id="SSF46689">
    <property type="entry name" value="Homeodomain-like"/>
    <property type="match status" value="2"/>
</dbReference>
<dbReference type="InterPro" id="IPR009057">
    <property type="entry name" value="Homeodomain-like_sf"/>
</dbReference>
<feature type="domain" description="HTH araC/xylS-type" evidence="4">
    <location>
        <begin position="2"/>
        <end position="100"/>
    </location>
</feature>
<evidence type="ECO:0000313" key="6">
    <source>
        <dbReference type="Proteomes" id="UP000184386"/>
    </source>
</evidence>
<dbReference type="PROSITE" id="PS01124">
    <property type="entry name" value="HTH_ARAC_FAMILY_2"/>
    <property type="match status" value="1"/>
</dbReference>
<dbReference type="Proteomes" id="UP000184386">
    <property type="component" value="Unassembled WGS sequence"/>
</dbReference>
<organism evidence="5 6">
    <name type="scientific">Anaerocolumna jejuensis DSM 15929</name>
    <dbReference type="NCBI Taxonomy" id="1121322"/>
    <lineage>
        <taxon>Bacteria</taxon>
        <taxon>Bacillati</taxon>
        <taxon>Bacillota</taxon>
        <taxon>Clostridia</taxon>
        <taxon>Lachnospirales</taxon>
        <taxon>Lachnospiraceae</taxon>
        <taxon>Anaerocolumna</taxon>
    </lineage>
</organism>
<dbReference type="PROSITE" id="PS00041">
    <property type="entry name" value="HTH_ARAC_FAMILY_1"/>
    <property type="match status" value="1"/>
</dbReference>
<dbReference type="InterPro" id="IPR020449">
    <property type="entry name" value="Tscrpt_reg_AraC-type_HTH"/>
</dbReference>
<keyword evidence="6" id="KW-1185">Reference proteome</keyword>
<reference evidence="5 6" key="1">
    <citation type="submission" date="2016-11" db="EMBL/GenBank/DDBJ databases">
        <authorList>
            <person name="Jaros S."/>
            <person name="Januszkiewicz K."/>
            <person name="Wedrychowicz H."/>
        </authorList>
    </citation>
    <scope>NUCLEOTIDE SEQUENCE [LARGE SCALE GENOMIC DNA]</scope>
    <source>
        <strain evidence="5 6">DSM 15929</strain>
    </source>
</reference>
<evidence type="ECO:0000259" key="4">
    <source>
        <dbReference type="PROSITE" id="PS01124"/>
    </source>
</evidence>
<proteinExistence type="predicted"/>
<dbReference type="GO" id="GO:0043565">
    <property type="term" value="F:sequence-specific DNA binding"/>
    <property type="evidence" value="ECO:0007669"/>
    <property type="project" value="InterPro"/>
</dbReference>
<dbReference type="InterPro" id="IPR010499">
    <property type="entry name" value="AraC_E-bd"/>
</dbReference>
<dbReference type="SMART" id="SM00871">
    <property type="entry name" value="AraC_E_bind"/>
    <property type="match status" value="1"/>
</dbReference>
<gene>
    <name evidence="5" type="ORF">SAMN02745136_02404</name>
</gene>
<dbReference type="InterPro" id="IPR029441">
    <property type="entry name" value="Cass2"/>
</dbReference>
<dbReference type="AlphaFoldDB" id="A0A1M6S4M5"/>
<dbReference type="Pfam" id="PF14526">
    <property type="entry name" value="Cass2"/>
    <property type="match status" value="1"/>
</dbReference>
<name>A0A1M6S4M5_9FIRM</name>
<dbReference type="PANTHER" id="PTHR47504">
    <property type="entry name" value="RIGHT ORIGIN-BINDING PROTEIN"/>
    <property type="match status" value="1"/>
</dbReference>
<keyword evidence="2" id="KW-0238">DNA-binding</keyword>
<dbReference type="STRING" id="1121322.SAMN02745136_02404"/>
<evidence type="ECO:0000256" key="3">
    <source>
        <dbReference type="ARBA" id="ARBA00023163"/>
    </source>
</evidence>
<dbReference type="Gene3D" id="3.20.80.10">
    <property type="entry name" value="Regulatory factor, effector binding domain"/>
    <property type="match status" value="1"/>
</dbReference>
<protein>
    <submittedName>
        <fullName evidence="5">Helix-turn-helix domain-containing protein</fullName>
    </submittedName>
</protein>
<dbReference type="GO" id="GO:0003700">
    <property type="term" value="F:DNA-binding transcription factor activity"/>
    <property type="evidence" value="ECO:0007669"/>
    <property type="project" value="InterPro"/>
</dbReference>
<dbReference type="Pfam" id="PF12833">
    <property type="entry name" value="HTH_18"/>
    <property type="match status" value="1"/>
</dbReference>
<sequence>MQKALEYIDNHIMSDISLNDIAFEAGFSVPQFYRLFKRLTGDTLGSYILRRKLIIASREVKDGNKSISRIAFDYGFSSHDVFTRAFIRVFGISPKEYRKVGEIPPLKRYSVEYNVQEKDAYQMEFRIVNLPGFEVIGLECNAEIWDGNGNIGKLWNEFLMRMEEINPLQSSATMYGICEHEYCDSKHFKYMAAVGINKAEKVPQDMVIRHIKPQSYFQAWVPASISVPDAYSAAIGYAKSLGYEIENYDNIEVYDEAFKDPAYYSFELLIPVK</sequence>
<evidence type="ECO:0000256" key="2">
    <source>
        <dbReference type="ARBA" id="ARBA00023125"/>
    </source>
</evidence>
<dbReference type="PRINTS" id="PR00032">
    <property type="entry name" value="HTHARAC"/>
</dbReference>
<dbReference type="EMBL" id="FRAC01000011">
    <property type="protein sequence ID" value="SHK39645.1"/>
    <property type="molecule type" value="Genomic_DNA"/>
</dbReference>
<dbReference type="InterPro" id="IPR050959">
    <property type="entry name" value="MarA-like"/>
</dbReference>
<keyword evidence="3" id="KW-0804">Transcription</keyword>
<dbReference type="SMART" id="SM00342">
    <property type="entry name" value="HTH_ARAC"/>
    <property type="match status" value="1"/>
</dbReference>
<keyword evidence="1" id="KW-0805">Transcription regulation</keyword>
<evidence type="ECO:0000313" key="5">
    <source>
        <dbReference type="EMBL" id="SHK39645.1"/>
    </source>
</evidence>
<dbReference type="InterPro" id="IPR011256">
    <property type="entry name" value="Reg_factor_effector_dom_sf"/>
</dbReference>
<evidence type="ECO:0000256" key="1">
    <source>
        <dbReference type="ARBA" id="ARBA00023015"/>
    </source>
</evidence>
<dbReference type="SUPFAM" id="SSF55136">
    <property type="entry name" value="Probable bacterial effector-binding domain"/>
    <property type="match status" value="1"/>
</dbReference>
<dbReference type="PANTHER" id="PTHR47504:SF5">
    <property type="entry name" value="RIGHT ORIGIN-BINDING PROTEIN"/>
    <property type="match status" value="1"/>
</dbReference>
<dbReference type="InterPro" id="IPR018062">
    <property type="entry name" value="HTH_AraC-typ_CS"/>
</dbReference>